<feature type="region of interest" description="Disordered" evidence="12">
    <location>
        <begin position="808"/>
        <end position="838"/>
    </location>
</feature>
<keyword evidence="7 9" id="KW-0413">Isomerase</keyword>
<evidence type="ECO:0000256" key="10">
    <source>
        <dbReference type="PROSITE-ProRule" id="PRU01384"/>
    </source>
</evidence>
<keyword evidence="6 9" id="KW-0238">DNA-binding</keyword>
<keyword evidence="9" id="KW-0963">Cytoplasm</keyword>
<dbReference type="FunFam" id="3.90.199.10:FF:000001">
    <property type="entry name" value="DNA gyrase subunit A"/>
    <property type="match status" value="1"/>
</dbReference>
<evidence type="ECO:0000256" key="9">
    <source>
        <dbReference type="HAMAP-Rule" id="MF_01897"/>
    </source>
</evidence>
<comment type="subunit">
    <text evidence="9">Heterotetramer, composed of two GyrA and two GyrB chains. In the heterotetramer, GyrA contains the active site tyrosine that forms a transient covalent intermediate with DNA, while GyrB binds cofactors and catalyzes ATP hydrolysis.</text>
</comment>
<dbReference type="InterPro" id="IPR013757">
    <property type="entry name" value="Topo_IIA_A_a_sf"/>
</dbReference>
<reference evidence="14 15" key="1">
    <citation type="submission" date="2016-10" db="EMBL/GenBank/DDBJ databases">
        <authorList>
            <person name="de Groot N.N."/>
        </authorList>
    </citation>
    <scope>NUCLEOTIDE SEQUENCE [LARGE SCALE GENOMIC DNA]</scope>
    <source>
        <strain evidence="14 15">ATCC 51327</strain>
    </source>
</reference>
<evidence type="ECO:0000256" key="11">
    <source>
        <dbReference type="SAM" id="Coils"/>
    </source>
</evidence>
<dbReference type="FunFam" id="3.30.1360.40:FF:000002">
    <property type="entry name" value="DNA gyrase subunit A"/>
    <property type="match status" value="1"/>
</dbReference>
<dbReference type="GO" id="GO:0006261">
    <property type="term" value="P:DNA-templated DNA replication"/>
    <property type="evidence" value="ECO:0007669"/>
    <property type="project" value="UniProtKB-UniRule"/>
</dbReference>
<dbReference type="SUPFAM" id="SSF101904">
    <property type="entry name" value="GyrA/ParC C-terminal domain-like"/>
    <property type="match status" value="1"/>
</dbReference>
<dbReference type="InterPro" id="IPR006691">
    <property type="entry name" value="GyrA/parC_rep"/>
</dbReference>
<evidence type="ECO:0000256" key="3">
    <source>
        <dbReference type="ARBA" id="ARBA00022741"/>
    </source>
</evidence>
<protein>
    <recommendedName>
        <fullName evidence="9">DNA gyrase subunit A</fullName>
        <ecNumber evidence="9">5.6.2.2</ecNumber>
    </recommendedName>
</protein>
<dbReference type="GO" id="GO:0009330">
    <property type="term" value="C:DNA topoisomerase type II (double strand cut, ATP-hydrolyzing) complex"/>
    <property type="evidence" value="ECO:0007669"/>
    <property type="project" value="TreeGrafter"/>
</dbReference>
<comment type="function">
    <text evidence="9">A type II topoisomerase that negatively supercoils closed circular double-stranded (ds) DNA in an ATP-dependent manner to modulate DNA topology and maintain chromosomes in an underwound state. Negative supercoiling favors strand separation, and DNA replication, transcription, recombination and repair, all of which involve strand separation. Also able to catalyze the interconversion of other topological isomers of dsDNA rings, including catenanes and knotted rings. Type II topoisomerases break and join 2 DNA strands simultaneously in an ATP-dependent manner.</text>
</comment>
<dbReference type="Pfam" id="PF00521">
    <property type="entry name" value="DNA_topoisoIV"/>
    <property type="match status" value="1"/>
</dbReference>
<comment type="similarity">
    <text evidence="2 9">Belongs to the type II topoisomerase GyrA/ParC subunit family.</text>
</comment>
<keyword evidence="5 9" id="KW-0799">Topoisomerase</keyword>
<keyword evidence="4 9" id="KW-0067">ATP-binding</keyword>
<name>A0A1I4LC96_9FIRM</name>
<comment type="catalytic activity">
    <reaction evidence="1 9 10">
        <text>ATP-dependent breakage, passage and rejoining of double-stranded DNA.</text>
        <dbReference type="EC" id="5.6.2.2"/>
    </reaction>
</comment>
<comment type="subunit">
    <text evidence="8">Heterotetramer composed of ParC and ParE.</text>
</comment>
<dbReference type="InterPro" id="IPR013760">
    <property type="entry name" value="Topo_IIA-like_dom_sf"/>
</dbReference>
<dbReference type="Pfam" id="PF03989">
    <property type="entry name" value="DNA_gyraseA_C"/>
    <property type="match status" value="6"/>
</dbReference>
<feature type="coiled-coil region" evidence="11">
    <location>
        <begin position="457"/>
        <end position="484"/>
    </location>
</feature>
<dbReference type="GO" id="GO:0003677">
    <property type="term" value="F:DNA binding"/>
    <property type="evidence" value="ECO:0007669"/>
    <property type="project" value="UniProtKB-UniRule"/>
</dbReference>
<dbReference type="InterPro" id="IPR002205">
    <property type="entry name" value="Topo_IIA_dom_A"/>
</dbReference>
<dbReference type="SMART" id="SM00434">
    <property type="entry name" value="TOP4c"/>
    <property type="match status" value="1"/>
</dbReference>
<dbReference type="Gene3D" id="2.120.10.90">
    <property type="entry name" value="DNA gyrase/topoisomerase IV, subunit A, C-terminal"/>
    <property type="match status" value="1"/>
</dbReference>
<feature type="active site" description="O-(5'-phospho-DNA)-tyrosine intermediate" evidence="9 10">
    <location>
        <position position="122"/>
    </location>
</feature>
<dbReference type="SUPFAM" id="SSF56719">
    <property type="entry name" value="Type II DNA topoisomerase"/>
    <property type="match status" value="1"/>
</dbReference>
<dbReference type="EMBL" id="FOTI01000039">
    <property type="protein sequence ID" value="SFL88665.1"/>
    <property type="molecule type" value="Genomic_DNA"/>
</dbReference>
<dbReference type="PROSITE" id="PS52040">
    <property type="entry name" value="TOPO_IIA"/>
    <property type="match status" value="1"/>
</dbReference>
<dbReference type="NCBIfam" id="NF004043">
    <property type="entry name" value="PRK05560.1"/>
    <property type="match status" value="1"/>
</dbReference>
<dbReference type="EC" id="5.6.2.2" evidence="9"/>
<dbReference type="Gene3D" id="3.30.1360.40">
    <property type="match status" value="1"/>
</dbReference>
<accession>A0A1I4LC96</accession>
<dbReference type="FunFam" id="2.120.10.90:FF:000005">
    <property type="entry name" value="DNA topoisomerase 4 subunit A"/>
    <property type="match status" value="1"/>
</dbReference>
<dbReference type="FunFam" id="1.10.268.10:FF:000001">
    <property type="entry name" value="DNA gyrase subunit A"/>
    <property type="match status" value="1"/>
</dbReference>
<organism evidence="14 15">
    <name type="scientific">Halanaerobium salsuginis</name>
    <dbReference type="NCBI Taxonomy" id="29563"/>
    <lineage>
        <taxon>Bacteria</taxon>
        <taxon>Bacillati</taxon>
        <taxon>Bacillota</taxon>
        <taxon>Clostridia</taxon>
        <taxon>Halanaerobiales</taxon>
        <taxon>Halanaerobiaceae</taxon>
        <taxon>Halanaerobium</taxon>
    </lineage>
</organism>
<dbReference type="GO" id="GO:0006265">
    <property type="term" value="P:DNA topological change"/>
    <property type="evidence" value="ECO:0007669"/>
    <property type="project" value="UniProtKB-UniRule"/>
</dbReference>
<dbReference type="InterPro" id="IPR005743">
    <property type="entry name" value="GyrA"/>
</dbReference>
<keyword evidence="15" id="KW-1185">Reference proteome</keyword>
<evidence type="ECO:0000256" key="4">
    <source>
        <dbReference type="ARBA" id="ARBA00022840"/>
    </source>
</evidence>
<evidence type="ECO:0000256" key="5">
    <source>
        <dbReference type="ARBA" id="ARBA00023029"/>
    </source>
</evidence>
<dbReference type="STRING" id="29563.SAMN02983006_02289"/>
<dbReference type="InterPro" id="IPR050220">
    <property type="entry name" value="Type_II_DNA_Topoisomerases"/>
</dbReference>
<sequence>MDQKAARVRKVDIDKEMRGSYLDYAMSVIVGRALPDVRDGLKPVHRRILYALNDLGITPNKSHKKSARIVGEVLGKYHPHGDSAVYETMVRMAQDFSYRYPLIDGHGNFGSIDGDSAAAMRYTEARMSPITMDLLTDINKNTVDFVPNFDESLKEPEVLPARFPNLLVNGSSGIAVGMSTSIPPHNLGEVIDGVVNLINNPDISVTELMKTIKGPDFPTGGMIMGRGSIYKAYKNGRGKLTVRARTRIEDLSVSRKQIIVDELPYQVNKARLIKKIAELVKNEKLEGISDIRDESDRDGMRIVIELKRESTPQIVLNQLYKHSQLQVTFSVIMIALVDNEPKVLSLKRILEHYLEHQKEVITRRTQYDLDKALDRAHILEGYKIALANIDEIVEMIKNADDVESARINLMEDYKLSEVQADAILRMRLQSLTGLERDKIESEYNNLQEKITYYRSILASEEKLLKIVKSEILALKEKYNDERRTSIRDRATDLVVEDLIEEEQIVITMTNQGYIKRMPLDLYRSQRRGGKGVIGISTKEEDFVENIFTTTTHYKFLFFTNQGRVYRLKGFEIPETGRQARGTAIINLLELQNNEKVTAVIPVKDFPEDAYLIMATRNGLIKKTSLEEYDTNYTGLIGINLRENDELIGVRIIEKSENIIMITHQAKSICFNEADVRAVGRNSYGVKGITLAEDDYVIDMGVDSVGEELLVITENGYGKRTPLSEYRVQNRGGKGIITAKTTEKNGLLAAAKIVDSDLEMMIITMAGIIIRVAVNEISTTGRNTMGVKIINVDGEDKVVSLARINDELLEEDEKNDQQKENEEGNLVSDNDSKIEDDVE</sequence>
<dbReference type="OrthoDB" id="9806486at2"/>
<dbReference type="NCBIfam" id="TIGR01063">
    <property type="entry name" value="gyrA"/>
    <property type="match status" value="1"/>
</dbReference>
<dbReference type="Gene3D" id="3.90.199.10">
    <property type="entry name" value="Topoisomerase II, domain 5"/>
    <property type="match status" value="1"/>
</dbReference>
<dbReference type="HAMAP" id="MF_01897">
    <property type="entry name" value="GyrA"/>
    <property type="match status" value="1"/>
</dbReference>
<evidence type="ECO:0000256" key="12">
    <source>
        <dbReference type="SAM" id="MobiDB-lite"/>
    </source>
</evidence>
<dbReference type="GO" id="GO:0034335">
    <property type="term" value="F:DNA negative supercoiling activity"/>
    <property type="evidence" value="ECO:0007669"/>
    <property type="project" value="UniProtKB-ARBA"/>
</dbReference>
<evidence type="ECO:0000313" key="14">
    <source>
        <dbReference type="EMBL" id="SFL88665.1"/>
    </source>
</evidence>
<evidence type="ECO:0000259" key="13">
    <source>
        <dbReference type="PROSITE" id="PS52040"/>
    </source>
</evidence>
<evidence type="ECO:0000256" key="1">
    <source>
        <dbReference type="ARBA" id="ARBA00000185"/>
    </source>
</evidence>
<comment type="miscellaneous">
    <text evidence="9">Few gyrases are as efficient as E.coli at forming negative supercoils. Not all organisms have 2 type II topoisomerases; in organisms with a single type II topoisomerase this enzyme also has to decatenate newly replicated chromosomes.</text>
</comment>
<proteinExistence type="inferred from homology"/>
<dbReference type="CDD" id="cd00187">
    <property type="entry name" value="TOP4c"/>
    <property type="match status" value="1"/>
</dbReference>
<dbReference type="NCBIfam" id="NF004044">
    <property type="entry name" value="PRK05561.1"/>
    <property type="match status" value="1"/>
</dbReference>
<dbReference type="GO" id="GO:0005694">
    <property type="term" value="C:chromosome"/>
    <property type="evidence" value="ECO:0007669"/>
    <property type="project" value="InterPro"/>
</dbReference>
<gene>
    <name evidence="9" type="primary">gyrA</name>
    <name evidence="14" type="ORF">SAMN02983006_02289</name>
</gene>
<evidence type="ECO:0000256" key="2">
    <source>
        <dbReference type="ARBA" id="ARBA00008263"/>
    </source>
</evidence>
<keyword evidence="3 9" id="KW-0547">Nucleotide-binding</keyword>
<feature type="compositionally biased region" description="Basic and acidic residues" evidence="12">
    <location>
        <begin position="829"/>
        <end position="838"/>
    </location>
</feature>
<dbReference type="InterPro" id="IPR035516">
    <property type="entry name" value="Gyrase/topoIV_suA_C"/>
</dbReference>
<evidence type="ECO:0000256" key="6">
    <source>
        <dbReference type="ARBA" id="ARBA00023125"/>
    </source>
</evidence>
<comment type="subcellular location">
    <subcellularLocation>
        <location evidence="9">Cytoplasm</location>
    </subcellularLocation>
</comment>
<dbReference type="Proteomes" id="UP000199006">
    <property type="component" value="Unassembled WGS sequence"/>
</dbReference>
<dbReference type="InterPro" id="IPR013758">
    <property type="entry name" value="Topo_IIA_A/C_ab"/>
</dbReference>
<dbReference type="PANTHER" id="PTHR43493">
    <property type="entry name" value="DNA GYRASE/TOPOISOMERASE SUBUNIT A"/>
    <property type="match status" value="1"/>
</dbReference>
<evidence type="ECO:0000256" key="7">
    <source>
        <dbReference type="ARBA" id="ARBA00023235"/>
    </source>
</evidence>
<dbReference type="GO" id="GO:0005737">
    <property type="term" value="C:cytoplasm"/>
    <property type="evidence" value="ECO:0007669"/>
    <property type="project" value="UniProtKB-SubCell"/>
</dbReference>
<evidence type="ECO:0000256" key="8">
    <source>
        <dbReference type="ARBA" id="ARBA00063644"/>
    </source>
</evidence>
<keyword evidence="11" id="KW-0175">Coiled coil</keyword>
<dbReference type="Gene3D" id="1.10.268.10">
    <property type="entry name" value="Topoisomerase, domain 3"/>
    <property type="match status" value="1"/>
</dbReference>
<dbReference type="GO" id="GO:0005524">
    <property type="term" value="F:ATP binding"/>
    <property type="evidence" value="ECO:0007669"/>
    <property type="project" value="UniProtKB-UniRule"/>
</dbReference>
<dbReference type="PANTHER" id="PTHR43493:SF5">
    <property type="entry name" value="DNA GYRASE SUBUNIT A, CHLOROPLASTIC_MITOCHONDRIAL"/>
    <property type="match status" value="1"/>
</dbReference>
<feature type="short sequence motif" description="GyrA-box" evidence="9">
    <location>
        <begin position="525"/>
        <end position="531"/>
    </location>
</feature>
<evidence type="ECO:0000313" key="15">
    <source>
        <dbReference type="Proteomes" id="UP000199006"/>
    </source>
</evidence>
<dbReference type="RefSeq" id="WP_089862322.1">
    <property type="nucleotide sequence ID" value="NZ_FOTI01000039.1"/>
</dbReference>
<feature type="domain" description="Topo IIA-type catalytic" evidence="13">
    <location>
        <begin position="34"/>
        <end position="498"/>
    </location>
</feature>
<dbReference type="AlphaFoldDB" id="A0A1I4LC96"/>